<reference evidence="1 2" key="1">
    <citation type="journal article" date="2020" name="BMC Genomics">
        <title>Intraspecific diversification of the crop wild relative Brassica cretica Lam. using demographic model selection.</title>
        <authorList>
            <person name="Kioukis A."/>
            <person name="Michalopoulou V.A."/>
            <person name="Briers L."/>
            <person name="Pirintsos S."/>
            <person name="Studholme D.J."/>
            <person name="Pavlidis P."/>
            <person name="Sarris P.F."/>
        </authorList>
    </citation>
    <scope>NUCLEOTIDE SEQUENCE [LARGE SCALE GENOMIC DNA]</scope>
    <source>
        <strain evidence="2">cv. PFS-1207/04</strain>
    </source>
</reference>
<evidence type="ECO:0000313" key="2">
    <source>
        <dbReference type="Proteomes" id="UP000266723"/>
    </source>
</evidence>
<sequence>MINSKEVKEGSSQNKVKAGKVKEGGCCECPTPNGDVIQVCKYKSSHVAKVRDRRDPGANVPPLRSLIDLGFLGVLSAQG</sequence>
<accession>A0ABQ7AEU9</accession>
<dbReference type="EMBL" id="QGKV02002055">
    <property type="protein sequence ID" value="KAF3496143.1"/>
    <property type="molecule type" value="Genomic_DNA"/>
</dbReference>
<comment type="caution">
    <text evidence="1">The sequence shown here is derived from an EMBL/GenBank/DDBJ whole genome shotgun (WGS) entry which is preliminary data.</text>
</comment>
<protein>
    <submittedName>
        <fullName evidence="1">Uncharacterized protein</fullName>
    </submittedName>
</protein>
<name>A0ABQ7AEU9_BRACR</name>
<evidence type="ECO:0000313" key="1">
    <source>
        <dbReference type="EMBL" id="KAF3496143.1"/>
    </source>
</evidence>
<organism evidence="1 2">
    <name type="scientific">Brassica cretica</name>
    <name type="common">Mustard</name>
    <dbReference type="NCBI Taxonomy" id="69181"/>
    <lineage>
        <taxon>Eukaryota</taxon>
        <taxon>Viridiplantae</taxon>
        <taxon>Streptophyta</taxon>
        <taxon>Embryophyta</taxon>
        <taxon>Tracheophyta</taxon>
        <taxon>Spermatophyta</taxon>
        <taxon>Magnoliopsida</taxon>
        <taxon>eudicotyledons</taxon>
        <taxon>Gunneridae</taxon>
        <taxon>Pentapetalae</taxon>
        <taxon>rosids</taxon>
        <taxon>malvids</taxon>
        <taxon>Brassicales</taxon>
        <taxon>Brassicaceae</taxon>
        <taxon>Brassiceae</taxon>
        <taxon>Brassica</taxon>
    </lineage>
</organism>
<proteinExistence type="predicted"/>
<keyword evidence="2" id="KW-1185">Reference proteome</keyword>
<dbReference type="Proteomes" id="UP000266723">
    <property type="component" value="Unassembled WGS sequence"/>
</dbReference>
<gene>
    <name evidence="1" type="ORF">DY000_02051823</name>
</gene>